<dbReference type="InterPro" id="IPR025736">
    <property type="entry name" value="PucR_C-HTH_dom"/>
</dbReference>
<dbReference type="SUPFAM" id="SSF46689">
    <property type="entry name" value="Homeodomain-like"/>
    <property type="match status" value="1"/>
</dbReference>
<evidence type="ECO:0000259" key="1">
    <source>
        <dbReference type="Pfam" id="PF13556"/>
    </source>
</evidence>
<keyword evidence="3" id="KW-1185">Reference proteome</keyword>
<dbReference type="Gene3D" id="1.10.10.2840">
    <property type="entry name" value="PucR C-terminal helix-turn-helix domain"/>
    <property type="match status" value="1"/>
</dbReference>
<dbReference type="PANTHER" id="PTHR33744">
    <property type="entry name" value="CARBOHYDRATE DIACID REGULATOR"/>
    <property type="match status" value="1"/>
</dbReference>
<organism evidence="2 3">
    <name type="scientific">Lapidilactobacillus concavus DSM 17758</name>
    <dbReference type="NCBI Taxonomy" id="1423735"/>
    <lineage>
        <taxon>Bacteria</taxon>
        <taxon>Bacillati</taxon>
        <taxon>Bacillota</taxon>
        <taxon>Bacilli</taxon>
        <taxon>Lactobacillales</taxon>
        <taxon>Lactobacillaceae</taxon>
        <taxon>Lapidilactobacillus</taxon>
    </lineage>
</organism>
<feature type="domain" description="PucR C-terminal helix-turn-helix" evidence="1">
    <location>
        <begin position="243"/>
        <end position="291"/>
    </location>
</feature>
<dbReference type="InterPro" id="IPR051448">
    <property type="entry name" value="CdaR-like_regulators"/>
</dbReference>
<dbReference type="Proteomes" id="UP000051315">
    <property type="component" value="Unassembled WGS sequence"/>
</dbReference>
<dbReference type="Pfam" id="PF13556">
    <property type="entry name" value="HTH_30"/>
    <property type="match status" value="1"/>
</dbReference>
<evidence type="ECO:0000313" key="3">
    <source>
        <dbReference type="Proteomes" id="UP000051315"/>
    </source>
</evidence>
<reference evidence="2 3" key="1">
    <citation type="journal article" date="2015" name="Genome Announc.">
        <title>Expanding the biotechnology potential of lactobacilli through comparative genomics of 213 strains and associated genera.</title>
        <authorList>
            <person name="Sun Z."/>
            <person name="Harris H.M."/>
            <person name="McCann A."/>
            <person name="Guo C."/>
            <person name="Argimon S."/>
            <person name="Zhang W."/>
            <person name="Yang X."/>
            <person name="Jeffery I.B."/>
            <person name="Cooney J.C."/>
            <person name="Kagawa T.F."/>
            <person name="Liu W."/>
            <person name="Song Y."/>
            <person name="Salvetti E."/>
            <person name="Wrobel A."/>
            <person name="Rasinkangas P."/>
            <person name="Parkhill J."/>
            <person name="Rea M.C."/>
            <person name="O'Sullivan O."/>
            <person name="Ritari J."/>
            <person name="Douillard F.P."/>
            <person name="Paul Ross R."/>
            <person name="Yang R."/>
            <person name="Briner A.E."/>
            <person name="Felis G.E."/>
            <person name="de Vos W.M."/>
            <person name="Barrangou R."/>
            <person name="Klaenhammer T.R."/>
            <person name="Caufield P.W."/>
            <person name="Cui Y."/>
            <person name="Zhang H."/>
            <person name="O'Toole P.W."/>
        </authorList>
    </citation>
    <scope>NUCLEOTIDE SEQUENCE [LARGE SCALE GENOMIC DNA]</scope>
    <source>
        <strain evidence="2 3">DSM 17758</strain>
    </source>
</reference>
<proteinExistence type="predicted"/>
<dbReference type="RefSeq" id="WP_057822643.1">
    <property type="nucleotide sequence ID" value="NZ_AZFX01000001.1"/>
</dbReference>
<protein>
    <recommendedName>
        <fullName evidence="1">PucR C-terminal helix-turn-helix domain-containing protein</fullName>
    </recommendedName>
</protein>
<dbReference type="STRING" id="1423735.FC15_GL000002"/>
<dbReference type="PANTHER" id="PTHR33744:SF15">
    <property type="entry name" value="CARBOHYDRATE DIACID REGULATOR"/>
    <property type="match status" value="1"/>
</dbReference>
<name>A0A0R1WE38_9LACO</name>
<sequence length="298" mass="34456">MDNQTNELLNRIENAFPTAQHLKGPRAEQPDEKIWSFEGSWLLFKTDQLSEDSLKLLQALSDQHYATSNPLNHWYQFLTHQTQLPPDLEDPAQHVRLIQCRLTYRDHDDMDRRELTEALVNLFNQVVTHFYINPTTMIIVQTNGSGSSSLSMSELQSILQTMESDFFVKVQLFLGNFWPVNEELALIFNEEQAVFAKSTLSVSSLASLALDYYARPQLQRSVLARQLNQLLNQDDDIKDVIIALYQNVGNLSSTAKQLFLHRNTLQYRLDRFHEATNLNLKNMDDLVLCYLLITSFND</sequence>
<comment type="caution">
    <text evidence="2">The sequence shown here is derived from an EMBL/GenBank/DDBJ whole genome shotgun (WGS) entry which is preliminary data.</text>
</comment>
<dbReference type="InterPro" id="IPR009057">
    <property type="entry name" value="Homeodomain-like_sf"/>
</dbReference>
<dbReference type="AlphaFoldDB" id="A0A0R1WE38"/>
<dbReference type="PATRIC" id="fig|1423735.3.peg.2"/>
<accession>A0A0R1WE38</accession>
<dbReference type="EMBL" id="AZFX01000001">
    <property type="protein sequence ID" value="KRM13899.1"/>
    <property type="molecule type" value="Genomic_DNA"/>
</dbReference>
<dbReference type="InterPro" id="IPR042070">
    <property type="entry name" value="PucR_C-HTH_sf"/>
</dbReference>
<gene>
    <name evidence="2" type="ORF">FC15_GL000002</name>
</gene>
<evidence type="ECO:0000313" key="2">
    <source>
        <dbReference type="EMBL" id="KRM13899.1"/>
    </source>
</evidence>